<dbReference type="Gene3D" id="2.130.10.10">
    <property type="entry name" value="YVTN repeat-like/Quinoprotein amine dehydrogenase"/>
    <property type="match status" value="2"/>
</dbReference>
<organism evidence="11 12">
    <name type="scientific">Paenibacillus oralis</name>
    <dbReference type="NCBI Taxonomy" id="2490856"/>
    <lineage>
        <taxon>Bacteria</taxon>
        <taxon>Bacillati</taxon>
        <taxon>Bacillota</taxon>
        <taxon>Bacilli</taxon>
        <taxon>Bacillales</taxon>
        <taxon>Paenibacillaceae</taxon>
        <taxon>Paenibacillus</taxon>
    </lineage>
</organism>
<dbReference type="SUPFAM" id="SSF110296">
    <property type="entry name" value="Oligoxyloglucan reducing end-specific cellobiohydrolase"/>
    <property type="match status" value="2"/>
</dbReference>
<evidence type="ECO:0000259" key="10">
    <source>
        <dbReference type="PROSITE" id="PS51172"/>
    </source>
</evidence>
<evidence type="ECO:0000256" key="8">
    <source>
        <dbReference type="SAM" id="MobiDB-lite"/>
    </source>
</evidence>
<evidence type="ECO:0000256" key="2">
    <source>
        <dbReference type="ARBA" id="ARBA00022801"/>
    </source>
</evidence>
<dbReference type="Gene3D" id="2.60.40.10">
    <property type="entry name" value="Immunoglobulins"/>
    <property type="match status" value="1"/>
</dbReference>
<keyword evidence="2" id="KW-0378">Hydrolase</keyword>
<keyword evidence="1 9" id="KW-0732">Signal</keyword>
<dbReference type="PROSITE" id="PS51172">
    <property type="entry name" value="CBM3"/>
    <property type="match status" value="1"/>
</dbReference>
<dbReference type="RefSeq" id="WP_128632800.1">
    <property type="nucleotide sequence ID" value="NZ_RRCN01000001.1"/>
</dbReference>
<evidence type="ECO:0000256" key="4">
    <source>
        <dbReference type="ARBA" id="ARBA00023277"/>
    </source>
</evidence>
<dbReference type="InterPro" id="IPR002860">
    <property type="entry name" value="BNR_rpt"/>
</dbReference>
<keyword evidence="6" id="KW-0624">Polysaccharide degradation</keyword>
<dbReference type="GO" id="GO:0010411">
    <property type="term" value="P:xyloglucan metabolic process"/>
    <property type="evidence" value="ECO:0007669"/>
    <property type="project" value="TreeGrafter"/>
</dbReference>
<dbReference type="InterPro" id="IPR008965">
    <property type="entry name" value="CBM2/CBM3_carb-bd_dom_sf"/>
</dbReference>
<dbReference type="InterPro" id="IPR036966">
    <property type="entry name" value="CBM3_sf"/>
</dbReference>
<dbReference type="Gene3D" id="2.60.40.710">
    <property type="entry name" value="Endoglucanase-like"/>
    <property type="match status" value="1"/>
</dbReference>
<dbReference type="Pfam" id="PF03442">
    <property type="entry name" value="CBM_X2"/>
    <property type="match status" value="1"/>
</dbReference>
<feature type="domain" description="CBM3" evidence="10">
    <location>
        <begin position="892"/>
        <end position="1043"/>
    </location>
</feature>
<evidence type="ECO:0000256" key="6">
    <source>
        <dbReference type="ARBA" id="ARBA00023326"/>
    </source>
</evidence>
<dbReference type="PANTHER" id="PTHR43739">
    <property type="entry name" value="XYLOGLUCANASE (EUROFUNG)"/>
    <property type="match status" value="1"/>
</dbReference>
<comment type="similarity">
    <text evidence="7">Belongs to the glycosyl hydrolase 74 family.</text>
</comment>
<dbReference type="CDD" id="cd15482">
    <property type="entry name" value="Sialidase_non-viral"/>
    <property type="match status" value="1"/>
</dbReference>
<dbReference type="FunFam" id="2.130.10.10:FF:000534">
    <property type="entry name" value="Xyloglucanase Xgh74A"/>
    <property type="match status" value="1"/>
</dbReference>
<dbReference type="GO" id="GO:0030248">
    <property type="term" value="F:cellulose binding"/>
    <property type="evidence" value="ECO:0007669"/>
    <property type="project" value="InterPro"/>
</dbReference>
<dbReference type="SMART" id="SM01067">
    <property type="entry name" value="CBM_3"/>
    <property type="match status" value="1"/>
</dbReference>
<reference evidence="11 12" key="1">
    <citation type="submission" date="2018-11" db="EMBL/GenBank/DDBJ databases">
        <title>Genome sequencing of Paenibacillus sp. KCOM 3021 (= ChDC PVNT-B20).</title>
        <authorList>
            <person name="Kook J.-K."/>
            <person name="Park S.-N."/>
            <person name="Lim Y.K."/>
        </authorList>
    </citation>
    <scope>NUCLEOTIDE SEQUENCE [LARGE SCALE GENOMIC DNA]</scope>
    <source>
        <strain evidence="11 12">KCOM 3021</strain>
    </source>
</reference>
<dbReference type="InterPro" id="IPR005102">
    <property type="entry name" value="Carbo-bd_X2"/>
</dbReference>
<evidence type="ECO:0000256" key="3">
    <source>
        <dbReference type="ARBA" id="ARBA00023001"/>
    </source>
</evidence>
<dbReference type="Pfam" id="PF00942">
    <property type="entry name" value="CBM_3"/>
    <property type="match status" value="1"/>
</dbReference>
<name>A0A3P3U4B3_9BACL</name>
<keyword evidence="3" id="KW-0136">Cellulose degradation</keyword>
<dbReference type="InterPro" id="IPR015943">
    <property type="entry name" value="WD40/YVTN_repeat-like_dom_sf"/>
</dbReference>
<dbReference type="InterPro" id="IPR014756">
    <property type="entry name" value="Ig_E-set"/>
</dbReference>
<dbReference type="GO" id="GO:0030245">
    <property type="term" value="P:cellulose catabolic process"/>
    <property type="evidence" value="ECO:0007669"/>
    <property type="project" value="UniProtKB-KW"/>
</dbReference>
<dbReference type="InterPro" id="IPR001956">
    <property type="entry name" value="CBM3"/>
</dbReference>
<dbReference type="Pfam" id="PF02012">
    <property type="entry name" value="BNR"/>
    <property type="match status" value="1"/>
</dbReference>
<dbReference type="InterPro" id="IPR013783">
    <property type="entry name" value="Ig-like_fold"/>
</dbReference>
<feature type="signal peptide" evidence="9">
    <location>
        <begin position="1"/>
        <end position="26"/>
    </location>
</feature>
<proteinExistence type="inferred from homology"/>
<protein>
    <submittedName>
        <fullName evidence="11">Xyloglucanase</fullName>
    </submittedName>
</protein>
<dbReference type="EMBL" id="RRCN01000001">
    <property type="protein sequence ID" value="RRJ65000.1"/>
    <property type="molecule type" value="Genomic_DNA"/>
</dbReference>
<evidence type="ECO:0000256" key="1">
    <source>
        <dbReference type="ARBA" id="ARBA00022729"/>
    </source>
</evidence>
<gene>
    <name evidence="11" type="ORF">EHV15_20320</name>
</gene>
<keyword evidence="4" id="KW-0119">Carbohydrate metabolism</keyword>
<dbReference type="Proteomes" id="UP000267017">
    <property type="component" value="Unassembled WGS sequence"/>
</dbReference>
<sequence>MGKSKKRFKKLSVLAVAFMIAGTSYSGFTSPAQAAADEPAASEAYVWKNVVTGGGGGFIPGIIFNASEPNLIYARTDIGGAYRWDEGTGTWKQLLGWVGMDDWSKSGVDALATDPVDPDRLYLAVGSYTNSWDPDNGRILRSTDRGETWEETELPFKVGGNMPGRTLGERLVIDPNQNNVLYFGARSGNGLWKSTDYGETWSKVSQFPNPGTYVENPDYEYQSDITGLAWITFDPATGSREQATQTIYVGVADKNESVYRSTDGGETWEAVPGQPSGYLPHHGVLSSEGFLYITYSNGAGPYDGTKGEVWKLNTSTGEWTNISPVPSSSDDNYYGYGGLAVDAQNPGTVMVATLNSWWPDAIIFRSTDGGANWTRIWDWNGYPSRTFRYTHDISAAPWLDFENIPAPEEVSPKLGWMIGDLEIDPFNSDRMMYGTGATIYGTDNLTEWDKGGKIDLEVKAVGIEETSVTDLISPPSGAHLLSGMLDVTGFRHDDLTQAPAKMFTNPNGTVDMDYAELDPGFIVRVATVNRAEKPNDKAIGFSRDGGGNWYTGGEPSGTSGGGTIALAARGESLVWSTSDVGVHYSKGGNSWTASSGVPAGALVASDRANSSLFYALSGGSLYVSRDGGATFAKTSATGLPASGDLDLKAMPGREGDVWVAGGRAFDGNSGLWHSSDAGATFTKLTSVEEASVIGFGKAAPGRNVMALYTSGKIGGERGFFRSDDGGDSWVRINDDQHQYGTTNSAITGDPRIFGRVYVGTNGYGIVYGDSTVTPQEPEEPEEPQEPEEPEEPEEPGQNATISPTSATFDLKQGNQADISVALTLNEKTFSGIYNGTTQLKEGEDYTVTDSKVTILQEFLAAQPTGALKLTFRFSAGADALLNIAIVDSTKAPNGSLRIEAVNGTLQSTANTLNPRIRLTNTGTEELALKDVTLRYYYTVDGEKGQNLFCDWTQVGSSNVTGNFVKLPEPAIGADNYAEIGFAEASGTLAPGQTIDLHIRISKEDWSNYNQSDDYSFNPDSTSYAETLKITGYVGGALQWGLEP</sequence>
<comment type="caution">
    <text evidence="11">The sequence shown here is derived from an EMBL/GenBank/DDBJ whole genome shotgun (WGS) entry which is preliminary data.</text>
</comment>
<feature type="compositionally biased region" description="Acidic residues" evidence="8">
    <location>
        <begin position="776"/>
        <end position="794"/>
    </location>
</feature>
<keyword evidence="12" id="KW-1185">Reference proteome</keyword>
<feature type="region of interest" description="Disordered" evidence="8">
    <location>
        <begin position="767"/>
        <end position="804"/>
    </location>
</feature>
<dbReference type="SUPFAM" id="SSF81296">
    <property type="entry name" value="E set domains"/>
    <property type="match status" value="1"/>
</dbReference>
<evidence type="ECO:0000256" key="9">
    <source>
        <dbReference type="SAM" id="SignalP"/>
    </source>
</evidence>
<dbReference type="SUPFAM" id="SSF49384">
    <property type="entry name" value="Carbohydrate-binding domain"/>
    <property type="match status" value="1"/>
</dbReference>
<dbReference type="OrthoDB" id="9757947at2"/>
<evidence type="ECO:0000256" key="7">
    <source>
        <dbReference type="ARBA" id="ARBA00037986"/>
    </source>
</evidence>
<keyword evidence="5" id="KW-0326">Glycosidase</keyword>
<feature type="chain" id="PRO_5039120636" evidence="9">
    <location>
        <begin position="27"/>
        <end position="1043"/>
    </location>
</feature>
<dbReference type="GO" id="GO:0016798">
    <property type="term" value="F:hydrolase activity, acting on glycosyl bonds"/>
    <property type="evidence" value="ECO:0007669"/>
    <property type="project" value="UniProtKB-KW"/>
</dbReference>
<accession>A0A3P3U4B3</accession>
<dbReference type="PANTHER" id="PTHR43739:SF2">
    <property type="entry name" value="OLIGOXYLOGLUCAN-REDUCING END-SPECIFIC XYLOGLUCANASE-RELATED"/>
    <property type="match status" value="1"/>
</dbReference>
<dbReference type="InterPro" id="IPR052025">
    <property type="entry name" value="Xyloglucanase_GH74"/>
</dbReference>
<evidence type="ECO:0000313" key="12">
    <source>
        <dbReference type="Proteomes" id="UP000267017"/>
    </source>
</evidence>
<evidence type="ECO:0000256" key="5">
    <source>
        <dbReference type="ARBA" id="ARBA00023295"/>
    </source>
</evidence>
<evidence type="ECO:0000313" key="11">
    <source>
        <dbReference type="EMBL" id="RRJ65000.1"/>
    </source>
</evidence>
<dbReference type="AlphaFoldDB" id="A0A3P3U4B3"/>